<comment type="subcellular location">
    <subcellularLocation>
        <location evidence="1">Cytoplasm</location>
    </subcellularLocation>
</comment>
<comment type="caution">
    <text evidence="13">The sequence shown here is derived from an EMBL/GenBank/DDBJ whole genome shotgun (WGS) entry which is preliminary data.</text>
</comment>
<gene>
    <name evidence="13" type="ORF">HMPREF0083_01744</name>
</gene>
<protein>
    <recommendedName>
        <fullName evidence="3">Poly(3-hydroxyalkanoate) polymerase subunit PhaC</fullName>
    </recommendedName>
    <alternativeName>
        <fullName evidence="8">PHB synthase subunit PhaC</fullName>
    </alternativeName>
    <alternativeName>
        <fullName evidence="11">Poly(hydroxyalkanoic acid) synthase subunit PhaC</fullName>
    </alternativeName>
</protein>
<keyword evidence="14" id="KW-1185">Reference proteome</keyword>
<reference evidence="13 14" key="1">
    <citation type="submission" date="2013-08" db="EMBL/GenBank/DDBJ databases">
        <authorList>
            <person name="Weinstock G."/>
            <person name="Sodergren E."/>
            <person name="Wylie T."/>
            <person name="Fulton L."/>
            <person name="Fulton R."/>
            <person name="Fronick C."/>
            <person name="O'Laughlin M."/>
            <person name="Godfrey J."/>
            <person name="Miner T."/>
            <person name="Herter B."/>
            <person name="Appelbaum E."/>
            <person name="Cordes M."/>
            <person name="Lek S."/>
            <person name="Wollam A."/>
            <person name="Pepin K.H."/>
            <person name="Palsikar V.B."/>
            <person name="Mitreva M."/>
            <person name="Wilson R.K."/>
        </authorList>
    </citation>
    <scope>NUCLEOTIDE SEQUENCE [LARGE SCALE GENOMIC DNA]</scope>
    <source>
        <strain evidence="13 14">ATCC 12856</strain>
    </source>
</reference>
<evidence type="ECO:0000256" key="6">
    <source>
        <dbReference type="ARBA" id="ARBA00022752"/>
    </source>
</evidence>
<dbReference type="SUPFAM" id="SSF53474">
    <property type="entry name" value="alpha/beta-Hydrolases"/>
    <property type="match status" value="1"/>
</dbReference>
<dbReference type="InterPro" id="IPR000073">
    <property type="entry name" value="AB_hydrolase_1"/>
</dbReference>
<dbReference type="InterPro" id="IPR029058">
    <property type="entry name" value="AB_hydrolase_fold"/>
</dbReference>
<dbReference type="UniPathway" id="UPA00917"/>
<dbReference type="InterPro" id="IPR010125">
    <property type="entry name" value="PHA_synth_III_C"/>
</dbReference>
<comment type="similarity">
    <text evidence="10">Belongs to the PHA/PHB synthase family. Type III PhaC subfamily.</text>
</comment>
<dbReference type="GO" id="GO:0016746">
    <property type="term" value="F:acyltransferase activity"/>
    <property type="evidence" value="ECO:0007669"/>
    <property type="project" value="UniProtKB-KW"/>
</dbReference>
<comment type="pathway">
    <text evidence="2">Biopolymer metabolism; poly-(R)-3-hydroxybutanoate biosynthesis.</text>
</comment>
<evidence type="ECO:0000313" key="13">
    <source>
        <dbReference type="EMBL" id="ERI10130.1"/>
    </source>
</evidence>
<evidence type="ECO:0000256" key="3">
    <source>
        <dbReference type="ARBA" id="ARBA00019065"/>
    </source>
</evidence>
<evidence type="ECO:0000256" key="4">
    <source>
        <dbReference type="ARBA" id="ARBA00022490"/>
    </source>
</evidence>
<dbReference type="STRING" id="649747.HMPREF0083_01744"/>
<comment type="catalytic activity">
    <reaction evidence="9">
        <text>(3R)-3-hydroxybutanoyl-CoA + [(3R)-hydroxybutanoate](n) = [(3R)-hydroxybutanoate](n+1) + CoA</text>
        <dbReference type="Rhea" id="RHEA:15405"/>
        <dbReference type="Rhea" id="RHEA-COMP:14464"/>
        <dbReference type="Rhea" id="RHEA-COMP:14465"/>
        <dbReference type="ChEBI" id="CHEBI:8298"/>
        <dbReference type="ChEBI" id="CHEBI:57287"/>
        <dbReference type="ChEBI" id="CHEBI:57315"/>
    </reaction>
</comment>
<dbReference type="eggNOG" id="COG3243">
    <property type="taxonomic scope" value="Bacteria"/>
</dbReference>
<evidence type="ECO:0000259" key="12">
    <source>
        <dbReference type="Pfam" id="PF00561"/>
    </source>
</evidence>
<dbReference type="PANTHER" id="PTHR36837">
    <property type="entry name" value="POLY(3-HYDROXYALKANOATE) POLYMERASE SUBUNIT PHAC"/>
    <property type="match status" value="1"/>
</dbReference>
<dbReference type="FunFam" id="3.40.50.1820:FF:000112">
    <property type="entry name" value="Poly(R)-hydroxyalkanoic acid synthase, class III, PhaC subunit"/>
    <property type="match status" value="1"/>
</dbReference>
<name>U1X581_ANEAE</name>
<dbReference type="GO" id="GO:0005737">
    <property type="term" value="C:cytoplasm"/>
    <property type="evidence" value="ECO:0007669"/>
    <property type="project" value="UniProtKB-SubCell"/>
</dbReference>
<dbReference type="EMBL" id="AWSJ01000119">
    <property type="protein sequence ID" value="ERI10130.1"/>
    <property type="molecule type" value="Genomic_DNA"/>
</dbReference>
<dbReference type="NCBIfam" id="TIGR01836">
    <property type="entry name" value="PHA_synth_III_C"/>
    <property type="match status" value="1"/>
</dbReference>
<dbReference type="HOGENOM" id="CLU_035017_0_0_9"/>
<accession>U1X581</accession>
<dbReference type="PATRIC" id="fig|649747.3.peg.1575"/>
<keyword evidence="7" id="KW-0012">Acyltransferase</keyword>
<organism evidence="13 14">
    <name type="scientific">Aneurinibacillus aneurinilyticus ATCC 12856</name>
    <dbReference type="NCBI Taxonomy" id="649747"/>
    <lineage>
        <taxon>Bacteria</taxon>
        <taxon>Bacillati</taxon>
        <taxon>Bacillota</taxon>
        <taxon>Bacilli</taxon>
        <taxon>Bacillales</taxon>
        <taxon>Paenibacillaceae</taxon>
        <taxon>Aneurinibacillus group</taxon>
        <taxon>Aneurinibacillus</taxon>
    </lineage>
</organism>
<proteinExistence type="inferred from homology"/>
<dbReference type="GO" id="GO:0042619">
    <property type="term" value="P:poly-hydroxybutyrate biosynthetic process"/>
    <property type="evidence" value="ECO:0007669"/>
    <property type="project" value="UniProtKB-KW"/>
</dbReference>
<evidence type="ECO:0000256" key="11">
    <source>
        <dbReference type="ARBA" id="ARBA00079411"/>
    </source>
</evidence>
<dbReference type="Gene3D" id="3.40.50.1820">
    <property type="entry name" value="alpha/beta hydrolase"/>
    <property type="match status" value="1"/>
</dbReference>
<evidence type="ECO:0000256" key="9">
    <source>
        <dbReference type="ARBA" id="ARBA00051322"/>
    </source>
</evidence>
<dbReference type="Proteomes" id="UP000016511">
    <property type="component" value="Unassembled WGS sequence"/>
</dbReference>
<dbReference type="InterPro" id="IPR051321">
    <property type="entry name" value="PHA/PHB_synthase"/>
</dbReference>
<dbReference type="PANTHER" id="PTHR36837:SF2">
    <property type="entry name" value="POLY(3-HYDROXYALKANOATE) POLYMERASE SUBUNIT PHAC"/>
    <property type="match status" value="1"/>
</dbReference>
<evidence type="ECO:0000256" key="7">
    <source>
        <dbReference type="ARBA" id="ARBA00023315"/>
    </source>
</evidence>
<evidence type="ECO:0000256" key="2">
    <source>
        <dbReference type="ARBA" id="ARBA00004683"/>
    </source>
</evidence>
<evidence type="ECO:0000313" key="14">
    <source>
        <dbReference type="Proteomes" id="UP000016511"/>
    </source>
</evidence>
<evidence type="ECO:0000256" key="10">
    <source>
        <dbReference type="ARBA" id="ARBA00061124"/>
    </source>
</evidence>
<evidence type="ECO:0000256" key="1">
    <source>
        <dbReference type="ARBA" id="ARBA00004496"/>
    </source>
</evidence>
<evidence type="ECO:0000256" key="8">
    <source>
        <dbReference type="ARBA" id="ARBA00033356"/>
    </source>
</evidence>
<keyword evidence="6" id="KW-0583">PHB biosynthesis</keyword>
<dbReference type="Pfam" id="PF00561">
    <property type="entry name" value="Abhydrolase_1"/>
    <property type="match status" value="1"/>
</dbReference>
<dbReference type="AlphaFoldDB" id="U1X581"/>
<keyword evidence="4" id="KW-0963">Cytoplasm</keyword>
<keyword evidence="5" id="KW-0808">Transferase</keyword>
<sequence>MLEGKLIMSAPVTKSLEDLLDSMPQEMQRTYRRFKKASEVLTTEAEPEVGLTPKEVIWTKNKTKLYRYQPALPKKHRIPLLMVYALINKPYILDLAPGNSLIEYLVNRGFDVYLLDWGTPALEDRHMKLDDYIMDYIPRAVRKVLRTSGAEEISLLGYCMGGTMTSIFAALHPQLPIRNIIFMTSPFDFADAGLFTNWLDEKYFNLDKMVDTMGVVPPEMIDFGNKMLKPIVNFYGPYINLVDRAENENFVNGWKLMQKWVNDGIPFPGEAFRQWIREFYQHNKLLKGELYIRGRQVDLSNIKANVLNIAAERDHIAIPHQVEALMPIISSKDKTYMEMPTGHVSVCFGRQAINKTYPSVGDWLEQRSK</sequence>
<feature type="domain" description="AB hydrolase-1" evidence="12">
    <location>
        <begin position="98"/>
        <end position="344"/>
    </location>
</feature>
<evidence type="ECO:0000256" key="5">
    <source>
        <dbReference type="ARBA" id="ARBA00022679"/>
    </source>
</evidence>